<feature type="coiled-coil region" evidence="7">
    <location>
        <begin position="318"/>
        <end position="366"/>
    </location>
</feature>
<evidence type="ECO:0008006" key="10">
    <source>
        <dbReference type="Google" id="ProtNLM"/>
    </source>
</evidence>
<sequence>MGDDRQSLNSSNIMSISSISDCNSLMLVHSQKRRLSEINDLANLSILTAQKNSIEAALKEAQITSERDLKRARLEMQNLESEKDNLMFQLKTLERRLAESTEKNDALGLKLQQVELDANERIENILKTCKREEILSGKVDELHSEIGDLQIELANERREKCDLMVEMQTLRSQVELTEKKLSIIQGLRDEDLVTLKEAENWKSKVHELESENLKLKDQLEQALHGPGNASCLLSRPDGSGLCLRSSSLLYSTRLNQKVARLESENAELRQSKAQLVTTRTELEDLKASLARANEWRDRALLAEEKLANQTASFFNESLADAQLNLAQCQRENALILSEIGNLRSELSATSLELKRAKLKITALTEEEAKSKAVAECIQSRFRRQNLRLKILQNERDMYKQFVDSYADADVTLASPAGEMVHFFQQMVEEVAGSLNEFYAKIESDDNELEQLVREVESVTGDARAPSNADISADLVLSASDRRSAEQLRETIQELEERLEKVESAKQLAEQEIAVLRAQGAYNPDETQILHIISNPAEQARARREDELITLRKENANLLQRVKILKDRLDRLYELKGQGDSSVPDSALAPGDVTMAVAETLKDHPDPISEIRRLQAERQAEDRRHKKLMERFGELSSEFREACALLFGFGLYVRQSGVYKVVPLHAPFDAENYVKSSKATEFIKFRRTGETITVMETTLRDEVVADFMNCRLPIPLALARLLLTVNGVRDLGACEESTM</sequence>
<dbReference type="PANTHER" id="PTHR23168">
    <property type="entry name" value="MITOTIC SPINDLE ASSEMBLY CHECKPOINT PROTEIN MAD1 MITOTIC ARREST DEFICIENT-LIKE PROTEIN 1"/>
    <property type="match status" value="1"/>
</dbReference>
<keyword evidence="5" id="KW-0539">Nucleus</keyword>
<keyword evidence="6" id="KW-0131">Cell cycle</keyword>
<dbReference type="SUPFAM" id="SSF75704">
    <property type="entry name" value="Mitotic arrest deficient-like 1, Mad1"/>
    <property type="match status" value="1"/>
</dbReference>
<keyword evidence="4" id="KW-0498">Mitosis</keyword>
<accession>A0A564YUL8</accession>
<organism evidence="8 9">
    <name type="scientific">Hymenolepis diminuta</name>
    <name type="common">Rat tapeworm</name>
    <dbReference type="NCBI Taxonomy" id="6216"/>
    <lineage>
        <taxon>Eukaryota</taxon>
        <taxon>Metazoa</taxon>
        <taxon>Spiralia</taxon>
        <taxon>Lophotrochozoa</taxon>
        <taxon>Platyhelminthes</taxon>
        <taxon>Cestoda</taxon>
        <taxon>Eucestoda</taxon>
        <taxon>Cyclophyllidea</taxon>
        <taxon>Hymenolepididae</taxon>
        <taxon>Hymenolepis</taxon>
    </lineage>
</organism>
<comment type="subcellular location">
    <subcellularLocation>
        <location evidence="1">Nucleus</location>
    </subcellularLocation>
</comment>
<gene>
    <name evidence="8" type="ORF">WMSIL1_LOCUS9796</name>
</gene>
<evidence type="ECO:0000256" key="4">
    <source>
        <dbReference type="ARBA" id="ARBA00022776"/>
    </source>
</evidence>
<feature type="non-terminal residue" evidence="8">
    <location>
        <position position="738"/>
    </location>
</feature>
<dbReference type="PANTHER" id="PTHR23168:SF0">
    <property type="entry name" value="MITOTIC SPINDLE ASSEMBLY CHECKPOINT PROTEIN MAD1"/>
    <property type="match status" value="1"/>
</dbReference>
<keyword evidence="7" id="KW-0175">Coiled coil</keyword>
<reference evidence="8 9" key="1">
    <citation type="submission" date="2019-07" db="EMBL/GenBank/DDBJ databases">
        <authorList>
            <person name="Jastrzebski P J."/>
            <person name="Paukszto L."/>
            <person name="Jastrzebski P J."/>
        </authorList>
    </citation>
    <scope>NUCLEOTIDE SEQUENCE [LARGE SCALE GENOMIC DNA]</scope>
    <source>
        <strain evidence="8 9">WMS-il1</strain>
    </source>
</reference>
<feature type="coiled-coil region" evidence="7">
    <location>
        <begin position="434"/>
        <end position="574"/>
    </location>
</feature>
<protein>
    <recommendedName>
        <fullName evidence="10">Spindle assembly checkpoint component MAD1</fullName>
    </recommendedName>
</protein>
<evidence type="ECO:0000313" key="8">
    <source>
        <dbReference type="EMBL" id="VUZ50961.1"/>
    </source>
</evidence>
<proteinExistence type="inferred from homology"/>
<dbReference type="InterPro" id="IPR008672">
    <property type="entry name" value="Mad1"/>
</dbReference>
<name>A0A564YUL8_HYMDI</name>
<evidence type="ECO:0000313" key="9">
    <source>
        <dbReference type="Proteomes" id="UP000321570"/>
    </source>
</evidence>
<evidence type="ECO:0000256" key="1">
    <source>
        <dbReference type="ARBA" id="ARBA00004123"/>
    </source>
</evidence>
<dbReference type="EMBL" id="CABIJS010000410">
    <property type="protein sequence ID" value="VUZ50961.1"/>
    <property type="molecule type" value="Genomic_DNA"/>
</dbReference>
<dbReference type="GO" id="GO:0072686">
    <property type="term" value="C:mitotic spindle"/>
    <property type="evidence" value="ECO:0007669"/>
    <property type="project" value="TreeGrafter"/>
</dbReference>
<dbReference type="GO" id="GO:0051301">
    <property type="term" value="P:cell division"/>
    <property type="evidence" value="ECO:0007669"/>
    <property type="project" value="UniProtKB-KW"/>
</dbReference>
<keyword evidence="3" id="KW-0132">Cell division</keyword>
<dbReference type="AlphaFoldDB" id="A0A564YUL8"/>
<keyword evidence="9" id="KW-1185">Reference proteome</keyword>
<evidence type="ECO:0000256" key="2">
    <source>
        <dbReference type="ARBA" id="ARBA00008029"/>
    </source>
</evidence>
<dbReference type="Proteomes" id="UP000321570">
    <property type="component" value="Unassembled WGS sequence"/>
</dbReference>
<dbReference type="GO" id="GO:0005635">
    <property type="term" value="C:nuclear envelope"/>
    <property type="evidence" value="ECO:0007669"/>
    <property type="project" value="TreeGrafter"/>
</dbReference>
<evidence type="ECO:0000256" key="5">
    <source>
        <dbReference type="ARBA" id="ARBA00023242"/>
    </source>
</evidence>
<feature type="coiled-coil region" evidence="7">
    <location>
        <begin position="198"/>
        <end position="225"/>
    </location>
</feature>
<comment type="similarity">
    <text evidence="2">Belongs to the MAD1 family.</text>
</comment>
<dbReference type="Gene3D" id="6.10.250.90">
    <property type="match status" value="1"/>
</dbReference>
<evidence type="ECO:0000256" key="6">
    <source>
        <dbReference type="ARBA" id="ARBA00023306"/>
    </source>
</evidence>
<dbReference type="GO" id="GO:0007094">
    <property type="term" value="P:mitotic spindle assembly checkpoint signaling"/>
    <property type="evidence" value="ECO:0007669"/>
    <property type="project" value="InterPro"/>
</dbReference>
<evidence type="ECO:0000256" key="7">
    <source>
        <dbReference type="SAM" id="Coils"/>
    </source>
</evidence>
<feature type="coiled-coil region" evidence="7">
    <location>
        <begin position="251"/>
        <end position="288"/>
    </location>
</feature>
<dbReference type="GO" id="GO:0000776">
    <property type="term" value="C:kinetochore"/>
    <property type="evidence" value="ECO:0007669"/>
    <property type="project" value="TreeGrafter"/>
</dbReference>
<dbReference type="GO" id="GO:0051315">
    <property type="term" value="P:attachment of mitotic spindle microtubules to kinetochore"/>
    <property type="evidence" value="ECO:0007669"/>
    <property type="project" value="TreeGrafter"/>
</dbReference>
<dbReference type="Pfam" id="PF05557">
    <property type="entry name" value="MAD"/>
    <property type="match status" value="1"/>
</dbReference>
<feature type="coiled-coil region" evidence="7">
    <location>
        <begin position="44"/>
        <end position="110"/>
    </location>
</feature>
<evidence type="ECO:0000256" key="3">
    <source>
        <dbReference type="ARBA" id="ARBA00022618"/>
    </source>
</evidence>